<dbReference type="Gene3D" id="2.20.28.160">
    <property type="match status" value="1"/>
</dbReference>
<keyword evidence="1" id="KW-1133">Transmembrane helix</keyword>
<proteinExistence type="predicted"/>
<name>A0A5C5X8X3_9BACT</name>
<keyword evidence="3" id="KW-1185">Reference proteome</keyword>
<organism evidence="2 3">
    <name type="scientific">Allorhodopirellula solitaria</name>
    <dbReference type="NCBI Taxonomy" id="2527987"/>
    <lineage>
        <taxon>Bacteria</taxon>
        <taxon>Pseudomonadati</taxon>
        <taxon>Planctomycetota</taxon>
        <taxon>Planctomycetia</taxon>
        <taxon>Pirellulales</taxon>
        <taxon>Pirellulaceae</taxon>
        <taxon>Allorhodopirellula</taxon>
    </lineage>
</organism>
<gene>
    <name evidence="2" type="ORF">CA85_38650</name>
</gene>
<sequence>MYKLTCPHCEAIHVVSTAKAGDEIVCDACQHTIDVPKLGELRQLPAAGETADARVAANAAVGLSGGRSLAFATLGLVGLLALLGAGFCGVNWATSEVPITTEGHLELLKEDYAAADSAQMIREFEDITEYGVAVEAPLNYRTMELEKQAWQQKTLTFAALAAVSLVLAVLVGWRRRGTNAPA</sequence>
<evidence type="ECO:0000256" key="1">
    <source>
        <dbReference type="SAM" id="Phobius"/>
    </source>
</evidence>
<comment type="caution">
    <text evidence="2">The sequence shown here is derived from an EMBL/GenBank/DDBJ whole genome shotgun (WGS) entry which is preliminary data.</text>
</comment>
<dbReference type="EMBL" id="SJPK01000011">
    <property type="protein sequence ID" value="TWT59169.1"/>
    <property type="molecule type" value="Genomic_DNA"/>
</dbReference>
<keyword evidence="1" id="KW-0812">Transmembrane</keyword>
<reference evidence="2 3" key="1">
    <citation type="submission" date="2019-02" db="EMBL/GenBank/DDBJ databases">
        <title>Deep-cultivation of Planctomycetes and their phenomic and genomic characterization uncovers novel biology.</title>
        <authorList>
            <person name="Wiegand S."/>
            <person name="Jogler M."/>
            <person name="Boedeker C."/>
            <person name="Pinto D."/>
            <person name="Vollmers J."/>
            <person name="Rivas-Marin E."/>
            <person name="Kohn T."/>
            <person name="Peeters S.H."/>
            <person name="Heuer A."/>
            <person name="Rast P."/>
            <person name="Oberbeckmann S."/>
            <person name="Bunk B."/>
            <person name="Jeske O."/>
            <person name="Meyerdierks A."/>
            <person name="Storesund J.E."/>
            <person name="Kallscheuer N."/>
            <person name="Luecker S."/>
            <person name="Lage O.M."/>
            <person name="Pohl T."/>
            <person name="Merkel B.J."/>
            <person name="Hornburger P."/>
            <person name="Mueller R.-W."/>
            <person name="Bruemmer F."/>
            <person name="Labrenz M."/>
            <person name="Spormann A.M."/>
            <person name="Op Den Camp H."/>
            <person name="Overmann J."/>
            <person name="Amann R."/>
            <person name="Jetten M.S.M."/>
            <person name="Mascher T."/>
            <person name="Medema M.H."/>
            <person name="Devos D.P."/>
            <person name="Kaster A.-K."/>
            <person name="Ovreas L."/>
            <person name="Rohde M."/>
            <person name="Galperin M.Y."/>
            <person name="Jogler C."/>
        </authorList>
    </citation>
    <scope>NUCLEOTIDE SEQUENCE [LARGE SCALE GENOMIC DNA]</scope>
    <source>
        <strain evidence="2 3">CA85</strain>
    </source>
</reference>
<feature type="transmembrane region" description="Helical" evidence="1">
    <location>
        <begin position="69"/>
        <end position="93"/>
    </location>
</feature>
<dbReference type="RefSeq" id="WP_146392778.1">
    <property type="nucleotide sequence ID" value="NZ_SJPK01000011.1"/>
</dbReference>
<accession>A0A5C5X8X3</accession>
<dbReference type="OrthoDB" id="270282at2"/>
<feature type="transmembrane region" description="Helical" evidence="1">
    <location>
        <begin position="155"/>
        <end position="173"/>
    </location>
</feature>
<evidence type="ECO:0000313" key="3">
    <source>
        <dbReference type="Proteomes" id="UP000318053"/>
    </source>
</evidence>
<evidence type="ECO:0000313" key="2">
    <source>
        <dbReference type="EMBL" id="TWT59169.1"/>
    </source>
</evidence>
<keyword evidence="1" id="KW-0472">Membrane</keyword>
<protein>
    <submittedName>
        <fullName evidence="2">Uncharacterized protein</fullName>
    </submittedName>
</protein>
<dbReference type="AlphaFoldDB" id="A0A5C5X8X3"/>
<dbReference type="Proteomes" id="UP000318053">
    <property type="component" value="Unassembled WGS sequence"/>
</dbReference>